<gene>
    <name evidence="1" type="ORF">BpHYR1_006944</name>
</gene>
<reference evidence="1 2" key="1">
    <citation type="journal article" date="2018" name="Sci. Rep.">
        <title>Genomic signatures of local adaptation to the degree of environmental predictability in rotifers.</title>
        <authorList>
            <person name="Franch-Gras L."/>
            <person name="Hahn C."/>
            <person name="Garcia-Roger E.M."/>
            <person name="Carmona M.J."/>
            <person name="Serra M."/>
            <person name="Gomez A."/>
        </authorList>
    </citation>
    <scope>NUCLEOTIDE SEQUENCE [LARGE SCALE GENOMIC DNA]</scope>
    <source>
        <strain evidence="1">HYR1</strain>
    </source>
</reference>
<proteinExistence type="predicted"/>
<sequence>MTRKFDGILNLIRSIFRYVEKFFDEKMYGYKILLNIKNYQFGASDHLKDQKPIWVGLVLTPKATISFRN</sequence>
<protein>
    <submittedName>
        <fullName evidence="1">Uncharacterized protein</fullName>
    </submittedName>
</protein>
<evidence type="ECO:0000313" key="2">
    <source>
        <dbReference type="Proteomes" id="UP000276133"/>
    </source>
</evidence>
<keyword evidence="2" id="KW-1185">Reference proteome</keyword>
<dbReference type="Proteomes" id="UP000276133">
    <property type="component" value="Unassembled WGS sequence"/>
</dbReference>
<comment type="caution">
    <text evidence="1">The sequence shown here is derived from an EMBL/GenBank/DDBJ whole genome shotgun (WGS) entry which is preliminary data.</text>
</comment>
<dbReference type="EMBL" id="REGN01001423">
    <property type="protein sequence ID" value="RNA34758.1"/>
    <property type="molecule type" value="Genomic_DNA"/>
</dbReference>
<evidence type="ECO:0000313" key="1">
    <source>
        <dbReference type="EMBL" id="RNA34758.1"/>
    </source>
</evidence>
<organism evidence="1 2">
    <name type="scientific">Brachionus plicatilis</name>
    <name type="common">Marine rotifer</name>
    <name type="synonym">Brachionus muelleri</name>
    <dbReference type="NCBI Taxonomy" id="10195"/>
    <lineage>
        <taxon>Eukaryota</taxon>
        <taxon>Metazoa</taxon>
        <taxon>Spiralia</taxon>
        <taxon>Gnathifera</taxon>
        <taxon>Rotifera</taxon>
        <taxon>Eurotatoria</taxon>
        <taxon>Monogononta</taxon>
        <taxon>Pseudotrocha</taxon>
        <taxon>Ploima</taxon>
        <taxon>Brachionidae</taxon>
        <taxon>Brachionus</taxon>
    </lineage>
</organism>
<dbReference type="AlphaFoldDB" id="A0A3M7SGP4"/>
<accession>A0A3M7SGP4</accession>
<name>A0A3M7SGP4_BRAPC</name>